<feature type="compositionally biased region" description="Basic residues" evidence="2">
    <location>
        <begin position="59"/>
        <end position="98"/>
    </location>
</feature>
<evidence type="ECO:0000313" key="5">
    <source>
        <dbReference type="RefSeq" id="XP_026285996.1"/>
    </source>
</evidence>
<dbReference type="RefSeq" id="XP_026285996.1">
    <property type="nucleotide sequence ID" value="XM_026430211.2"/>
</dbReference>
<dbReference type="Proteomes" id="UP000504606">
    <property type="component" value="Unplaced"/>
</dbReference>
<dbReference type="PANTHER" id="PTHR13087:SF0">
    <property type="entry name" value="NFKB ACTIVATING PROTEIN LIKE"/>
    <property type="match status" value="1"/>
</dbReference>
<dbReference type="InterPro" id="IPR009269">
    <property type="entry name" value="NKAP_C"/>
</dbReference>
<feature type="compositionally biased region" description="Basic and acidic residues" evidence="2">
    <location>
        <begin position="115"/>
        <end position="132"/>
    </location>
</feature>
<gene>
    <name evidence="5 6" type="primary">LOC113211741</name>
</gene>
<dbReference type="Pfam" id="PF06047">
    <property type="entry name" value="Nkap_C"/>
    <property type="match status" value="1"/>
</dbReference>
<feature type="compositionally biased region" description="Basic and acidic residues" evidence="2">
    <location>
        <begin position="1"/>
        <end position="21"/>
    </location>
</feature>
<dbReference type="OrthoDB" id="273141at2759"/>
<dbReference type="GO" id="GO:0010468">
    <property type="term" value="P:regulation of gene expression"/>
    <property type="evidence" value="ECO:0007669"/>
    <property type="project" value="TreeGrafter"/>
</dbReference>
<evidence type="ECO:0000259" key="3">
    <source>
        <dbReference type="Pfam" id="PF06047"/>
    </source>
</evidence>
<sequence length="258" mass="29653">MTDFMDHRREEREKIGLEGSKHVWGRSPSHCEDSDTTEYLFEMAKRKREQPDEEQPSQKKSKKDKKKKKKHHKEHKSKKSSKKKRKKEKKSKKSKKKKESSSSDSSDSSDSEEQWVEKDAAQRKSQKSHDSSSDEEGIVGPMQSSHGGLSAKDFGKALLPGEGAAMAAYVAEGKRIPRRGEIGLTSDEIANYESVGYVMSGSRHRRMEAVRIRKENQIYSADEKRALAMFSKEERQKRENRILSQFREMVSSKLDKKS</sequence>
<dbReference type="RefSeq" id="XP_052133253.1">
    <property type="nucleotide sequence ID" value="XM_052277293.1"/>
</dbReference>
<dbReference type="GO" id="GO:0003682">
    <property type="term" value="F:chromatin binding"/>
    <property type="evidence" value="ECO:0007669"/>
    <property type="project" value="InterPro"/>
</dbReference>
<evidence type="ECO:0000256" key="1">
    <source>
        <dbReference type="ARBA" id="ARBA00009313"/>
    </source>
</evidence>
<dbReference type="GeneID" id="113211741"/>
<organism evidence="4 5">
    <name type="scientific">Frankliniella occidentalis</name>
    <name type="common">Western flower thrips</name>
    <name type="synonym">Euthrips occidentalis</name>
    <dbReference type="NCBI Taxonomy" id="133901"/>
    <lineage>
        <taxon>Eukaryota</taxon>
        <taxon>Metazoa</taxon>
        <taxon>Ecdysozoa</taxon>
        <taxon>Arthropoda</taxon>
        <taxon>Hexapoda</taxon>
        <taxon>Insecta</taxon>
        <taxon>Pterygota</taxon>
        <taxon>Neoptera</taxon>
        <taxon>Paraneoptera</taxon>
        <taxon>Thysanoptera</taxon>
        <taxon>Terebrantia</taxon>
        <taxon>Thripoidea</taxon>
        <taxon>Thripidae</taxon>
        <taxon>Frankliniella</taxon>
    </lineage>
</organism>
<dbReference type="KEGG" id="foc:113211741"/>
<keyword evidence="4" id="KW-1185">Reference proteome</keyword>
<protein>
    <submittedName>
        <fullName evidence="5 6">NKAP family protein CG6066</fullName>
    </submittedName>
</protein>
<evidence type="ECO:0000256" key="2">
    <source>
        <dbReference type="SAM" id="MobiDB-lite"/>
    </source>
</evidence>
<evidence type="ECO:0000313" key="6">
    <source>
        <dbReference type="RefSeq" id="XP_052133253.1"/>
    </source>
</evidence>
<evidence type="ECO:0000313" key="4">
    <source>
        <dbReference type="Proteomes" id="UP000504606"/>
    </source>
</evidence>
<comment type="similarity">
    <text evidence="1">Belongs to the NKAP family.</text>
</comment>
<proteinExistence type="inferred from homology"/>
<dbReference type="GO" id="GO:0005634">
    <property type="term" value="C:nucleus"/>
    <property type="evidence" value="ECO:0007669"/>
    <property type="project" value="TreeGrafter"/>
</dbReference>
<dbReference type="InterPro" id="IPR040466">
    <property type="entry name" value="NKAP"/>
</dbReference>
<feature type="domain" description="NF-kappa-B-activating protein C-terminal" evidence="3">
    <location>
        <begin position="152"/>
        <end position="251"/>
    </location>
</feature>
<reference evidence="5 6" key="1">
    <citation type="submission" date="2025-04" db="UniProtKB">
        <authorList>
            <consortium name="RefSeq"/>
        </authorList>
    </citation>
    <scope>IDENTIFICATION</scope>
    <source>
        <tissue evidence="5 6">Whole organism</tissue>
    </source>
</reference>
<name>A0A6J1T5T0_FRAOC</name>
<dbReference type="AlphaFoldDB" id="A0A6J1T5T0"/>
<accession>A0A6J1T5T0</accession>
<feature type="region of interest" description="Disordered" evidence="2">
    <location>
        <begin position="1"/>
        <end position="155"/>
    </location>
</feature>
<dbReference type="PANTHER" id="PTHR13087">
    <property type="entry name" value="NF-KAPPA B ACTIVATING PROTEIN"/>
    <property type="match status" value="1"/>
</dbReference>